<evidence type="ECO:0000256" key="4">
    <source>
        <dbReference type="ARBA" id="ARBA00023125"/>
    </source>
</evidence>
<evidence type="ECO:0000313" key="9">
    <source>
        <dbReference type="Proteomes" id="UP001519460"/>
    </source>
</evidence>
<protein>
    <recommendedName>
        <fullName evidence="7">THAP-type domain-containing protein</fullName>
    </recommendedName>
</protein>
<name>A0ABD0LBF4_9CAEN</name>
<keyword evidence="2 5" id="KW-0863">Zinc-finger</keyword>
<keyword evidence="4 5" id="KW-0238">DNA-binding</keyword>
<sequence length="237" mass="26746">CAKWVQNCRREEFQKKTPEQLYRSAVLCSEHFEESQFMNTALKKRLVWNAVPTVFDIPNPPPRLTGKRPPVERSASVEARHHKAQCGQSTEDQSYAEPLESPDAAGTSSSPTSTKPTIDKLKTKIRHLQKKVYRLQRKAGKRGATTHCTTQQKTYDAIMQDLETVLEDESLEFIKTQIRLAKKKTKRTPFFPTGKRPWPSHCFTAAPNATGCSRGSSDCLVYPHSAEPCKTSASILR</sequence>
<dbReference type="PANTHER" id="PTHR47696:SF1">
    <property type="entry name" value="THAP DOMAIN-CONTAINING PROTEIN 2"/>
    <property type="match status" value="1"/>
</dbReference>
<evidence type="ECO:0000256" key="5">
    <source>
        <dbReference type="PROSITE-ProRule" id="PRU00309"/>
    </source>
</evidence>
<evidence type="ECO:0000259" key="7">
    <source>
        <dbReference type="PROSITE" id="PS50950"/>
    </source>
</evidence>
<evidence type="ECO:0000256" key="3">
    <source>
        <dbReference type="ARBA" id="ARBA00022833"/>
    </source>
</evidence>
<proteinExistence type="predicted"/>
<evidence type="ECO:0000256" key="1">
    <source>
        <dbReference type="ARBA" id="ARBA00022723"/>
    </source>
</evidence>
<feature type="region of interest" description="Disordered" evidence="6">
    <location>
        <begin position="56"/>
        <end position="121"/>
    </location>
</feature>
<dbReference type="GO" id="GO:0008270">
    <property type="term" value="F:zinc ion binding"/>
    <property type="evidence" value="ECO:0007669"/>
    <property type="project" value="UniProtKB-KW"/>
</dbReference>
<dbReference type="InterPro" id="IPR026521">
    <property type="entry name" value="THAP2"/>
</dbReference>
<keyword evidence="1" id="KW-0479">Metal-binding</keyword>
<keyword evidence="3" id="KW-0862">Zinc</keyword>
<reference evidence="8 9" key="1">
    <citation type="journal article" date="2023" name="Sci. Data">
        <title>Genome assembly of the Korean intertidal mud-creeper Batillaria attramentaria.</title>
        <authorList>
            <person name="Patra A.K."/>
            <person name="Ho P.T."/>
            <person name="Jun S."/>
            <person name="Lee S.J."/>
            <person name="Kim Y."/>
            <person name="Won Y.J."/>
        </authorList>
    </citation>
    <scope>NUCLEOTIDE SEQUENCE [LARGE SCALE GENOMIC DNA]</scope>
    <source>
        <strain evidence="8">Wonlab-2016</strain>
    </source>
</reference>
<dbReference type="SMART" id="SM00692">
    <property type="entry name" value="DM3"/>
    <property type="match status" value="1"/>
</dbReference>
<dbReference type="EMBL" id="JACVVK020000066">
    <property type="protein sequence ID" value="KAK7496585.1"/>
    <property type="molecule type" value="Genomic_DNA"/>
</dbReference>
<dbReference type="Pfam" id="PF05485">
    <property type="entry name" value="THAP"/>
    <property type="match status" value="1"/>
</dbReference>
<organism evidence="8 9">
    <name type="scientific">Batillaria attramentaria</name>
    <dbReference type="NCBI Taxonomy" id="370345"/>
    <lineage>
        <taxon>Eukaryota</taxon>
        <taxon>Metazoa</taxon>
        <taxon>Spiralia</taxon>
        <taxon>Lophotrochozoa</taxon>
        <taxon>Mollusca</taxon>
        <taxon>Gastropoda</taxon>
        <taxon>Caenogastropoda</taxon>
        <taxon>Sorbeoconcha</taxon>
        <taxon>Cerithioidea</taxon>
        <taxon>Batillariidae</taxon>
        <taxon>Batillaria</taxon>
    </lineage>
</organism>
<keyword evidence="9" id="KW-1185">Reference proteome</keyword>
<gene>
    <name evidence="8" type="ORF">BaRGS_00012237</name>
</gene>
<dbReference type="SUPFAM" id="SSF57716">
    <property type="entry name" value="Glucocorticoid receptor-like (DNA-binding domain)"/>
    <property type="match status" value="1"/>
</dbReference>
<comment type="caution">
    <text evidence="8">The sequence shown here is derived from an EMBL/GenBank/DDBJ whole genome shotgun (WGS) entry which is preliminary data.</text>
</comment>
<dbReference type="PROSITE" id="PS50950">
    <property type="entry name" value="ZF_THAP"/>
    <property type="match status" value="1"/>
</dbReference>
<feature type="compositionally biased region" description="Low complexity" evidence="6">
    <location>
        <begin position="107"/>
        <end position="116"/>
    </location>
</feature>
<dbReference type="PANTHER" id="PTHR47696">
    <property type="entry name" value="THAP DOMAIN-CONTAINING PROTEIN 2"/>
    <property type="match status" value="1"/>
</dbReference>
<dbReference type="InterPro" id="IPR006612">
    <property type="entry name" value="THAP_Znf"/>
</dbReference>
<dbReference type="SMART" id="SM00980">
    <property type="entry name" value="THAP"/>
    <property type="match status" value="1"/>
</dbReference>
<evidence type="ECO:0000313" key="8">
    <source>
        <dbReference type="EMBL" id="KAK7496585.1"/>
    </source>
</evidence>
<dbReference type="AlphaFoldDB" id="A0ABD0LBF4"/>
<evidence type="ECO:0000256" key="6">
    <source>
        <dbReference type="SAM" id="MobiDB-lite"/>
    </source>
</evidence>
<evidence type="ECO:0000256" key="2">
    <source>
        <dbReference type="ARBA" id="ARBA00022771"/>
    </source>
</evidence>
<feature type="domain" description="THAP-type" evidence="7">
    <location>
        <begin position="1"/>
        <end position="55"/>
    </location>
</feature>
<feature type="non-terminal residue" evidence="8">
    <location>
        <position position="1"/>
    </location>
</feature>
<accession>A0ABD0LBF4</accession>
<dbReference type="GO" id="GO:0003677">
    <property type="term" value="F:DNA binding"/>
    <property type="evidence" value="ECO:0007669"/>
    <property type="project" value="UniProtKB-UniRule"/>
</dbReference>
<dbReference type="Proteomes" id="UP001519460">
    <property type="component" value="Unassembled WGS sequence"/>
</dbReference>